<name>A0A0U5FW49_ASPCI</name>
<organism evidence="2 3">
    <name type="scientific">Aspergillus calidoustus</name>
    <dbReference type="NCBI Taxonomy" id="454130"/>
    <lineage>
        <taxon>Eukaryota</taxon>
        <taxon>Fungi</taxon>
        <taxon>Dikarya</taxon>
        <taxon>Ascomycota</taxon>
        <taxon>Pezizomycotina</taxon>
        <taxon>Eurotiomycetes</taxon>
        <taxon>Eurotiomycetidae</taxon>
        <taxon>Eurotiales</taxon>
        <taxon>Aspergillaceae</taxon>
        <taxon>Aspergillus</taxon>
        <taxon>Aspergillus subgen. Nidulantes</taxon>
    </lineage>
</organism>
<dbReference type="STRING" id="454130.A0A0U5FW49"/>
<sequence>MSKPTLAPNSITSFWRTQPHALDSHRSTETLPTEADIVVIGAGYAGASVTHHILEQTEAANTPSIVILEGREACSGATGRNGGHLKPDSYNRIATLAEEYGIEAATEVAEFEARHVNAIRDLVEKEGIDCDLGVTEAVDVQFSETHARKLKDGYDRLVAAGCGPTVRTRYTGPREAEEFSGVKGAVACFSYAAGHLWPYKLIMHLLQKAIERGVNLQTHTPVTSIEKTTSQVSTHGWKIHTTRGPILAKKLIVATNGYTSAILPQYRGKIVPVRGTCSRIVAPPIGTMPKLTRTYTIRHNAWNYDYLIPRDDGSIVVGGARPAFIDNPDSWYNVSDDSRVLEDAVRYFDGYMQRYFKGWEGSCAYTDRVWTGIMGYSSDGLPHVGLVPGEEDQWIIGGFTGHGMPQVFLAAEGIAKMVMQGWNFQETGLPRLFQTTQTRLDAKGSSISNAVFKQGTVDAKL</sequence>
<dbReference type="PANTHER" id="PTHR13847">
    <property type="entry name" value="SARCOSINE DEHYDROGENASE-RELATED"/>
    <property type="match status" value="1"/>
</dbReference>
<evidence type="ECO:0000259" key="1">
    <source>
        <dbReference type="Pfam" id="PF01266"/>
    </source>
</evidence>
<protein>
    <recommendedName>
        <fullName evidence="1">FAD dependent oxidoreductase domain-containing protein</fullName>
    </recommendedName>
</protein>
<accession>A0A0U5FW49</accession>
<dbReference type="Proteomes" id="UP000054771">
    <property type="component" value="Unassembled WGS sequence"/>
</dbReference>
<feature type="domain" description="FAD dependent oxidoreductase" evidence="1">
    <location>
        <begin position="36"/>
        <end position="416"/>
    </location>
</feature>
<dbReference type="InterPro" id="IPR036188">
    <property type="entry name" value="FAD/NAD-bd_sf"/>
</dbReference>
<dbReference type="EMBL" id="CDMC01000001">
    <property type="protein sequence ID" value="CEL01295.1"/>
    <property type="molecule type" value="Genomic_DNA"/>
</dbReference>
<keyword evidence="3" id="KW-1185">Reference proteome</keyword>
<dbReference type="Gene3D" id="3.30.9.10">
    <property type="entry name" value="D-Amino Acid Oxidase, subunit A, domain 2"/>
    <property type="match status" value="1"/>
</dbReference>
<dbReference type="SUPFAM" id="SSF51905">
    <property type="entry name" value="FAD/NAD(P)-binding domain"/>
    <property type="match status" value="1"/>
</dbReference>
<dbReference type="InterPro" id="IPR006076">
    <property type="entry name" value="FAD-dep_OxRdtase"/>
</dbReference>
<dbReference type="PANTHER" id="PTHR13847:SF279">
    <property type="entry name" value="FAD DEPENDENT OXIDOREDUCTASE DOMAIN-CONTAINING PROTEIN-RELATED"/>
    <property type="match status" value="1"/>
</dbReference>
<proteinExistence type="predicted"/>
<dbReference type="OMA" id="WNRNLML"/>
<dbReference type="GO" id="GO:0005737">
    <property type="term" value="C:cytoplasm"/>
    <property type="evidence" value="ECO:0007669"/>
    <property type="project" value="TreeGrafter"/>
</dbReference>
<evidence type="ECO:0000313" key="3">
    <source>
        <dbReference type="Proteomes" id="UP000054771"/>
    </source>
</evidence>
<dbReference type="Pfam" id="PF01266">
    <property type="entry name" value="DAO"/>
    <property type="match status" value="1"/>
</dbReference>
<dbReference type="Gene3D" id="3.50.50.60">
    <property type="entry name" value="FAD/NAD(P)-binding domain"/>
    <property type="match status" value="1"/>
</dbReference>
<reference evidence="3" key="1">
    <citation type="journal article" date="2016" name="Genome Announc.">
        <title>Draft genome sequences of fungus Aspergillus calidoustus.</title>
        <authorList>
            <person name="Horn F."/>
            <person name="Linde J."/>
            <person name="Mattern D.J."/>
            <person name="Walther G."/>
            <person name="Guthke R."/>
            <person name="Scherlach K."/>
            <person name="Martin K."/>
            <person name="Brakhage A.A."/>
            <person name="Petzke L."/>
            <person name="Valiante V."/>
        </authorList>
    </citation>
    <scope>NUCLEOTIDE SEQUENCE [LARGE SCALE GENOMIC DNA]</scope>
    <source>
        <strain evidence="3">SF006504</strain>
    </source>
</reference>
<gene>
    <name evidence="2" type="ORF">ASPCAL00883</name>
</gene>
<dbReference type="AlphaFoldDB" id="A0A0U5FW49"/>
<dbReference type="OrthoDB" id="429143at2759"/>
<evidence type="ECO:0000313" key="2">
    <source>
        <dbReference type="EMBL" id="CEL01295.1"/>
    </source>
</evidence>